<dbReference type="Pfam" id="PF03722">
    <property type="entry name" value="Hemocyanin_N"/>
    <property type="match status" value="1"/>
</dbReference>
<dbReference type="InterPro" id="IPR037020">
    <property type="entry name" value="Hemocyanin_C_sf"/>
</dbReference>
<dbReference type="InterPro" id="IPR008922">
    <property type="entry name" value="Di-copper_centre_dom_sf"/>
</dbReference>
<dbReference type="GO" id="GO:0045735">
    <property type="term" value="F:nutrient reservoir activity"/>
    <property type="evidence" value="ECO:0007669"/>
    <property type="project" value="UniProtKB-KW"/>
</dbReference>
<keyword evidence="2" id="KW-0732">Signal</keyword>
<dbReference type="PRINTS" id="PR00187">
    <property type="entry name" value="HAEMOCYANIN"/>
</dbReference>
<dbReference type="InterPro" id="IPR005204">
    <property type="entry name" value="Hemocyanin_N"/>
</dbReference>
<dbReference type="InterPro" id="IPR000896">
    <property type="entry name" value="Hemocyanin/hexamerin_mid_dom"/>
</dbReference>
<name>Q8ITG0_ANTGR</name>
<evidence type="ECO:0000259" key="5">
    <source>
        <dbReference type="Pfam" id="PF03723"/>
    </source>
</evidence>
<dbReference type="SUPFAM" id="SSF48056">
    <property type="entry name" value="Di-copper centre-containing domain"/>
    <property type="match status" value="1"/>
</dbReference>
<dbReference type="Pfam" id="PF03723">
    <property type="entry name" value="Hemocyanin_C"/>
    <property type="match status" value="1"/>
</dbReference>
<feature type="chain" id="PRO_5004311492" evidence="2">
    <location>
        <begin position="18"/>
        <end position="733"/>
    </location>
</feature>
<dbReference type="InterPro" id="IPR036697">
    <property type="entry name" value="Hemocyanin_N_sf"/>
</dbReference>
<feature type="signal peptide" evidence="2">
    <location>
        <begin position="1"/>
        <end position="17"/>
    </location>
</feature>
<dbReference type="InterPro" id="IPR013788">
    <property type="entry name" value="Hemocyanin/hexamerin"/>
</dbReference>
<dbReference type="PROSITE" id="PS00210">
    <property type="entry name" value="HEMOCYANIN_2"/>
    <property type="match status" value="1"/>
</dbReference>
<dbReference type="InterPro" id="IPR005203">
    <property type="entry name" value="Hemocyanin_C"/>
</dbReference>
<dbReference type="Gene3D" id="2.60.40.1520">
    <property type="entry name" value="Hemocyanin, C-terminal domain"/>
    <property type="match status" value="1"/>
</dbReference>
<evidence type="ECO:0000313" key="6">
    <source>
        <dbReference type="EMBL" id="AAN63347.1"/>
    </source>
</evidence>
<dbReference type="SUPFAM" id="SSF81296">
    <property type="entry name" value="E set domains"/>
    <property type="match status" value="1"/>
</dbReference>
<dbReference type="PANTHER" id="PTHR11511:SF5">
    <property type="entry name" value="FAT-BODY PROTEIN 1-RELATED"/>
    <property type="match status" value="1"/>
</dbReference>
<evidence type="ECO:0000259" key="3">
    <source>
        <dbReference type="Pfam" id="PF00372"/>
    </source>
</evidence>
<protein>
    <submittedName>
        <fullName evidence="6">AgSP-1 arylphorin</fullName>
    </submittedName>
</protein>
<dbReference type="AlphaFoldDB" id="Q8ITG0"/>
<dbReference type="Gene3D" id="1.10.1280.10">
    <property type="entry name" value="Di-copper center containing domain from catechol oxidase"/>
    <property type="match status" value="1"/>
</dbReference>
<feature type="domain" description="Hemocyanin N-terminal" evidence="4">
    <location>
        <begin position="33"/>
        <end position="161"/>
    </location>
</feature>
<dbReference type="InterPro" id="IPR014756">
    <property type="entry name" value="Ig_E-set"/>
</dbReference>
<dbReference type="EMBL" id="AF512519">
    <property type="protein sequence ID" value="AAN63347.1"/>
    <property type="molecule type" value="mRNA"/>
</dbReference>
<dbReference type="SUPFAM" id="SSF48050">
    <property type="entry name" value="Hemocyanin, N-terminal domain"/>
    <property type="match status" value="1"/>
</dbReference>
<feature type="domain" description="Hemocyanin C-terminal" evidence="5">
    <location>
        <begin position="455"/>
        <end position="702"/>
    </location>
</feature>
<organism evidence="6">
    <name type="scientific">Anthonomus grandis</name>
    <name type="common">Mexican cotton boll weevil</name>
    <name type="synonym">Anthonomus thurberiae</name>
    <dbReference type="NCBI Taxonomy" id="7044"/>
    <lineage>
        <taxon>Eukaryota</taxon>
        <taxon>Metazoa</taxon>
        <taxon>Ecdysozoa</taxon>
        <taxon>Arthropoda</taxon>
        <taxon>Hexapoda</taxon>
        <taxon>Insecta</taxon>
        <taxon>Pterygota</taxon>
        <taxon>Neoptera</taxon>
        <taxon>Endopterygota</taxon>
        <taxon>Coleoptera</taxon>
        <taxon>Polyphaga</taxon>
        <taxon>Cucujiformia</taxon>
        <taxon>Curculionidae</taxon>
        <taxon>Curculioninae</taxon>
        <taxon>Anthonomini</taxon>
        <taxon>Anthonomus</taxon>
    </lineage>
</organism>
<evidence type="ECO:0000256" key="2">
    <source>
        <dbReference type="SAM" id="SignalP"/>
    </source>
</evidence>
<keyword evidence="1" id="KW-0758">Storage protein</keyword>
<dbReference type="Gene3D" id="1.20.1370.10">
    <property type="entry name" value="Hemocyanin, N-terminal domain"/>
    <property type="match status" value="1"/>
</dbReference>
<feature type="domain" description="Hemocyanin middle" evidence="3">
    <location>
        <begin position="166"/>
        <end position="445"/>
    </location>
</feature>
<dbReference type="PANTHER" id="PTHR11511">
    <property type="entry name" value="LARVAL STORAGE PROTEIN/PHENOLOXIDASE"/>
    <property type="match status" value="1"/>
</dbReference>
<dbReference type="GO" id="GO:0005615">
    <property type="term" value="C:extracellular space"/>
    <property type="evidence" value="ECO:0007669"/>
    <property type="project" value="UniProtKB-ARBA"/>
</dbReference>
<evidence type="ECO:0000256" key="1">
    <source>
        <dbReference type="ARBA" id="ARBA00022761"/>
    </source>
</evidence>
<reference evidence="6" key="1">
    <citation type="journal article" date="2002" name="J. Insect Physiol.">
        <title>A hexamerin protein, AgSP-1, is associated with diapause in the boll weevil(1).</title>
        <authorList>
            <person name="Lewis D.K."/>
            <person name="Spurgeon D."/>
            <person name="Sappington T.W."/>
            <person name="Keeley L.L."/>
        </authorList>
    </citation>
    <scope>NUCLEOTIDE SEQUENCE</scope>
    <source>
        <tissue evidence="6">Fat body</tissue>
    </source>
</reference>
<dbReference type="Pfam" id="PF00372">
    <property type="entry name" value="Hemocyanin_M"/>
    <property type="match status" value="1"/>
</dbReference>
<proteinExistence type="evidence at transcript level"/>
<sequence>MKLTIALLCLGLGVVLSSPVGDGKHYKTVDHAFLEKQQKVLSLFKHIHQHSVIEEHVKLTHDVTDPIQWLQVHKGSFEKPQVVDTMIQFFHYDYMVPKGHPFSIMYDEHLEQAIALFKLFEEAKDFDTFYHTAVVMKKFVNEGMWLYSVCVAIVHRDDTHGIILPPIYEVYPWFFYNTDVIHEAYKHKMAHKTSEASHDHHIIANYSGHYLNLHWEQALSYYTEDVGLNAFFHHFYIYYPFWMDGEEYHIKNDNRGNLFLDVLQSLLARYYLERLSHGEGQIPNFDWDVAFETPYYPSLQYPNGLPFPERPKFANLHDYFYTYGERTNSKYAYSHKFIETFERRLMDAIDGNYIYDLEEHKSVSMYEPEKHREYVNKFGNLLQCNPDSPNPTFFSNYTTYATHLLGYSYTPLTWKNVAPSALQHPATAMRDPAFYQLIKKMLLFYVHFQHRYMTPYHKDQLVFPGVSIDKVEMDRLITYFDEFYSDISNVVYDNDDELKNDEFKIWAVQKRLNHKPFTYKIYVNSNQDTQAMVKVFLGPKYDEFGRYINISENRLNFVPIDAFKWHLKSGQNVIKRSSQESEFFAHDRTTYSELYKKVMTAYKGQGEFHINGEENYLYFPDRLMLPMGSHSGTPYQFYFIVYPFKEYSGHKEHLEYYYPAPGQGGAYVDDMPIFYPFDKPIKFGKMFVTEVPNSCFYETKIYLRTMDEAQVSAHHSAPTLCVRFLSFSYYLYM</sequence>
<accession>Q8ITG0</accession>
<evidence type="ECO:0000259" key="4">
    <source>
        <dbReference type="Pfam" id="PF03722"/>
    </source>
</evidence>